<sequence length="161" mass="18005">MSDIVLLDTTVYLNVLDVPGRNQERGEILDAFQDRVLNGDHFLLPMAAIWEAGNHISRLANGALRYQFARTLVTNVQAAIGGEAPYRTTYFPDSAVFAAWLNDFPTAAQRNKSPAKTNEGISLSDHSIIKEWEQTRDRHAMSRVLIWSLDIDLAAYDTGAR</sequence>
<keyword evidence="2" id="KW-1185">Reference proteome</keyword>
<name>A0ABW5EWQ8_9BURK</name>
<evidence type="ECO:0000313" key="1">
    <source>
        <dbReference type="EMBL" id="MFD2322086.1"/>
    </source>
</evidence>
<comment type="caution">
    <text evidence="1">The sequence shown here is derived from an EMBL/GenBank/DDBJ whole genome shotgun (WGS) entry which is preliminary data.</text>
</comment>
<evidence type="ECO:0000313" key="2">
    <source>
        <dbReference type="Proteomes" id="UP001597287"/>
    </source>
</evidence>
<gene>
    <name evidence="1" type="ORF">ACFSPV_25745</name>
</gene>
<dbReference type="EMBL" id="JBHUIG010000037">
    <property type="protein sequence ID" value="MFD2322086.1"/>
    <property type="molecule type" value="Genomic_DNA"/>
</dbReference>
<organism evidence="1 2">
    <name type="scientific">Delftia deserti</name>
    <dbReference type="NCBI Taxonomy" id="1651218"/>
    <lineage>
        <taxon>Bacteria</taxon>
        <taxon>Pseudomonadati</taxon>
        <taxon>Pseudomonadota</taxon>
        <taxon>Betaproteobacteria</taxon>
        <taxon>Burkholderiales</taxon>
        <taxon>Comamonadaceae</taxon>
        <taxon>Delftia</taxon>
    </lineage>
</organism>
<accession>A0ABW5EWQ8</accession>
<proteinExistence type="predicted"/>
<protein>
    <recommendedName>
        <fullName evidence="3">PIN domain-containing protein</fullName>
    </recommendedName>
</protein>
<evidence type="ECO:0008006" key="3">
    <source>
        <dbReference type="Google" id="ProtNLM"/>
    </source>
</evidence>
<dbReference type="RefSeq" id="WP_380109914.1">
    <property type="nucleotide sequence ID" value="NZ_JBHSIH010000001.1"/>
</dbReference>
<reference evidence="2" key="1">
    <citation type="journal article" date="2019" name="Int. J. Syst. Evol. Microbiol.">
        <title>The Global Catalogue of Microorganisms (GCM) 10K type strain sequencing project: providing services to taxonomists for standard genome sequencing and annotation.</title>
        <authorList>
            <consortium name="The Broad Institute Genomics Platform"/>
            <consortium name="The Broad Institute Genome Sequencing Center for Infectious Disease"/>
            <person name="Wu L."/>
            <person name="Ma J."/>
        </authorList>
    </citation>
    <scope>NUCLEOTIDE SEQUENCE [LARGE SCALE GENOMIC DNA]</scope>
    <source>
        <strain evidence="2">CCUG 62793</strain>
    </source>
</reference>
<dbReference type="Proteomes" id="UP001597287">
    <property type="component" value="Unassembled WGS sequence"/>
</dbReference>